<dbReference type="Proteomes" id="UP001138894">
    <property type="component" value="Unassembled WGS sequence"/>
</dbReference>
<proteinExistence type="predicted"/>
<protein>
    <submittedName>
        <fullName evidence="1">Uncharacterized protein</fullName>
    </submittedName>
</protein>
<gene>
    <name evidence="1" type="ORF">KCG49_05910</name>
</gene>
<dbReference type="AlphaFoldDB" id="A0A9X1JRL7"/>
<name>A0A9X1JRL7_9FLAO</name>
<accession>A0A9X1JRL7</accession>
<sequence>MQLRFLLIVSIIFAFTQLTFCQTKNEKEERVKLSDFPEMAQKLVEGLPKKCKRIKFYKETDGEKQSFEAKFKYKKQRYSLEFSTKGNIEDIEVVIKLKDIDTFPREKIKNYFKNTFTKHKFIKIQKQFVYSSKINASKFIDNVLSQNPRTPTNFEIIAEVTTEKKRNIREFTFNNVGMFLSFRVLNPTSYEHVLY</sequence>
<organism evidence="1 2">
    <name type="scientific">Winogradskyella luteola</name>
    <dbReference type="NCBI Taxonomy" id="2828330"/>
    <lineage>
        <taxon>Bacteria</taxon>
        <taxon>Pseudomonadati</taxon>
        <taxon>Bacteroidota</taxon>
        <taxon>Flavobacteriia</taxon>
        <taxon>Flavobacteriales</taxon>
        <taxon>Flavobacteriaceae</taxon>
        <taxon>Winogradskyella</taxon>
    </lineage>
</organism>
<comment type="caution">
    <text evidence="1">The sequence shown here is derived from an EMBL/GenBank/DDBJ whole genome shotgun (WGS) entry which is preliminary data.</text>
</comment>
<reference evidence="1" key="1">
    <citation type="submission" date="2021-04" db="EMBL/GenBank/DDBJ databases">
        <authorList>
            <person name="Pira H."/>
            <person name="Risdian C."/>
            <person name="Wink J."/>
        </authorList>
    </citation>
    <scope>NUCLEOTIDE SEQUENCE</scope>
    <source>
        <strain evidence="1">WHY3</strain>
    </source>
</reference>
<keyword evidence="2" id="KW-1185">Reference proteome</keyword>
<dbReference type="RefSeq" id="WP_218545282.1">
    <property type="nucleotide sequence ID" value="NZ_JAGSPD010000004.1"/>
</dbReference>
<dbReference type="EMBL" id="JAGSPD010000004">
    <property type="protein sequence ID" value="MBV7268732.1"/>
    <property type="molecule type" value="Genomic_DNA"/>
</dbReference>
<evidence type="ECO:0000313" key="1">
    <source>
        <dbReference type="EMBL" id="MBV7268732.1"/>
    </source>
</evidence>
<evidence type="ECO:0000313" key="2">
    <source>
        <dbReference type="Proteomes" id="UP001138894"/>
    </source>
</evidence>